<evidence type="ECO:0000256" key="5">
    <source>
        <dbReference type="ARBA" id="ARBA00023136"/>
    </source>
</evidence>
<dbReference type="Pfam" id="PF02653">
    <property type="entry name" value="BPD_transp_2"/>
    <property type="match status" value="1"/>
</dbReference>
<keyword evidence="8" id="KW-1185">Reference proteome</keyword>
<feature type="transmembrane region" description="Helical" evidence="6">
    <location>
        <begin position="145"/>
        <end position="166"/>
    </location>
</feature>
<keyword evidence="3 6" id="KW-0812">Transmembrane</keyword>
<feature type="transmembrane region" description="Helical" evidence="6">
    <location>
        <begin position="63"/>
        <end position="81"/>
    </location>
</feature>
<dbReference type="RefSeq" id="WP_019403293.1">
    <property type="nucleotide sequence ID" value="NZ_JACIEN010000001.1"/>
</dbReference>
<evidence type="ECO:0000313" key="8">
    <source>
        <dbReference type="Proteomes" id="UP000577362"/>
    </source>
</evidence>
<evidence type="ECO:0000256" key="6">
    <source>
        <dbReference type="SAM" id="Phobius"/>
    </source>
</evidence>
<evidence type="ECO:0000313" key="7">
    <source>
        <dbReference type="EMBL" id="MBB4016092.1"/>
    </source>
</evidence>
<organism evidence="7 8">
    <name type="scientific">Chelatococcus caeni</name>
    <dbReference type="NCBI Taxonomy" id="1348468"/>
    <lineage>
        <taxon>Bacteria</taxon>
        <taxon>Pseudomonadati</taxon>
        <taxon>Pseudomonadota</taxon>
        <taxon>Alphaproteobacteria</taxon>
        <taxon>Hyphomicrobiales</taxon>
        <taxon>Chelatococcaceae</taxon>
        <taxon>Chelatococcus</taxon>
    </lineage>
</organism>
<evidence type="ECO:0000256" key="2">
    <source>
        <dbReference type="ARBA" id="ARBA00022475"/>
    </source>
</evidence>
<evidence type="ECO:0000256" key="3">
    <source>
        <dbReference type="ARBA" id="ARBA00022692"/>
    </source>
</evidence>
<dbReference type="CDD" id="cd06580">
    <property type="entry name" value="TM_PBP1_transp_TpRbsC_like"/>
    <property type="match status" value="1"/>
</dbReference>
<protein>
    <submittedName>
        <fullName evidence="7">Simple sugar transport system permease protein</fullName>
    </submittedName>
</protein>
<accession>A0A840BWK4</accession>
<feature type="transmembrane region" description="Helical" evidence="6">
    <location>
        <begin position="330"/>
        <end position="349"/>
    </location>
</feature>
<evidence type="ECO:0000256" key="1">
    <source>
        <dbReference type="ARBA" id="ARBA00004651"/>
    </source>
</evidence>
<keyword evidence="2" id="KW-1003">Cell membrane</keyword>
<feature type="transmembrane region" description="Helical" evidence="6">
    <location>
        <begin position="21"/>
        <end position="43"/>
    </location>
</feature>
<feature type="transmembrane region" description="Helical" evidence="6">
    <location>
        <begin position="245"/>
        <end position="264"/>
    </location>
</feature>
<name>A0A840BWK4_9HYPH</name>
<gene>
    <name evidence="7" type="ORF">GGR16_001098</name>
</gene>
<feature type="transmembrane region" description="Helical" evidence="6">
    <location>
        <begin position="276"/>
        <end position="292"/>
    </location>
</feature>
<proteinExistence type="predicted"/>
<dbReference type="PANTHER" id="PTHR47089:SF1">
    <property type="entry name" value="GUANOSINE ABC TRANSPORTER PERMEASE PROTEIN NUPP"/>
    <property type="match status" value="1"/>
</dbReference>
<feature type="transmembrane region" description="Helical" evidence="6">
    <location>
        <begin position="199"/>
        <end position="224"/>
    </location>
</feature>
<comment type="caution">
    <text evidence="7">The sequence shown here is derived from an EMBL/GenBank/DDBJ whole genome shotgun (WGS) entry which is preliminary data.</text>
</comment>
<sequence length="364" mass="38291">MRIELQQRQAPSAIARLLAPVLALAAAFLLGGVVVAAMGRSPLAALDVYVLQPLSDPWALQEMVVKATPLVLIAVGLSFCFRANLWNIGAEGQFVVGAICGSTVALATHGTEAGAWVLPAMLLLGTLGGMAWASVPAFLRARFGVSEILTSLMLVYVAELILDYLVRGPWRDPKGFNFPQSVTFDEAATLPFLTDGGRLHVGILMALVAVVVAFVVMGHTIFGYRLRVTGEAPRAARFSGFSEPRTTFIVFAISGGLAGLAGIVEVAGQIGQLKPSISPGYGFTAIIVAFLGRLNPFGILLAGLVMALTFIGGEAAQITLRLPFDLTRTFQGILLFCVLGADALVTYRVRLVRGAPAQAAGRAA</sequence>
<evidence type="ECO:0000256" key="4">
    <source>
        <dbReference type="ARBA" id="ARBA00022989"/>
    </source>
</evidence>
<keyword evidence="7" id="KW-0813">Transport</keyword>
<reference evidence="7 8" key="1">
    <citation type="submission" date="2020-08" db="EMBL/GenBank/DDBJ databases">
        <title>Genomic Encyclopedia of Type Strains, Phase IV (KMG-IV): sequencing the most valuable type-strain genomes for metagenomic binning, comparative biology and taxonomic classification.</title>
        <authorList>
            <person name="Goeker M."/>
        </authorList>
    </citation>
    <scope>NUCLEOTIDE SEQUENCE [LARGE SCALE GENOMIC DNA]</scope>
    <source>
        <strain evidence="7 8">DSM 103737</strain>
    </source>
</reference>
<feature type="transmembrane region" description="Helical" evidence="6">
    <location>
        <begin position="88"/>
        <end position="107"/>
    </location>
</feature>
<dbReference type="EMBL" id="JACIEN010000001">
    <property type="protein sequence ID" value="MBB4016092.1"/>
    <property type="molecule type" value="Genomic_DNA"/>
</dbReference>
<feature type="transmembrane region" description="Helical" evidence="6">
    <location>
        <begin position="113"/>
        <end position="133"/>
    </location>
</feature>
<dbReference type="GO" id="GO:0022857">
    <property type="term" value="F:transmembrane transporter activity"/>
    <property type="evidence" value="ECO:0007669"/>
    <property type="project" value="InterPro"/>
</dbReference>
<dbReference type="GO" id="GO:0005886">
    <property type="term" value="C:plasma membrane"/>
    <property type="evidence" value="ECO:0007669"/>
    <property type="project" value="UniProtKB-SubCell"/>
</dbReference>
<dbReference type="AlphaFoldDB" id="A0A840BWK4"/>
<keyword evidence="7" id="KW-0762">Sugar transport</keyword>
<feature type="transmembrane region" description="Helical" evidence="6">
    <location>
        <begin position="299"/>
        <end position="318"/>
    </location>
</feature>
<keyword evidence="4 6" id="KW-1133">Transmembrane helix</keyword>
<comment type="subcellular location">
    <subcellularLocation>
        <location evidence="1">Cell membrane</location>
        <topology evidence="1">Multi-pass membrane protein</topology>
    </subcellularLocation>
</comment>
<dbReference type="InterPro" id="IPR001851">
    <property type="entry name" value="ABC_transp_permease"/>
</dbReference>
<dbReference type="Proteomes" id="UP000577362">
    <property type="component" value="Unassembled WGS sequence"/>
</dbReference>
<dbReference type="PANTHER" id="PTHR47089">
    <property type="entry name" value="ABC TRANSPORTER, PERMEASE PROTEIN"/>
    <property type="match status" value="1"/>
</dbReference>
<keyword evidence="5 6" id="KW-0472">Membrane</keyword>